<dbReference type="Proteomes" id="UP000185944">
    <property type="component" value="Unassembled WGS sequence"/>
</dbReference>
<dbReference type="AlphaFoldDB" id="A0A177EC24"/>
<evidence type="ECO:0000256" key="1">
    <source>
        <dbReference type="SAM" id="SignalP"/>
    </source>
</evidence>
<evidence type="ECO:0000313" key="3">
    <source>
        <dbReference type="Proteomes" id="UP000185944"/>
    </source>
</evidence>
<protein>
    <submittedName>
        <fullName evidence="2">Uncharacterized protein</fullName>
    </submittedName>
</protein>
<feature type="signal peptide" evidence="1">
    <location>
        <begin position="1"/>
        <end position="18"/>
    </location>
</feature>
<reference evidence="2 3" key="1">
    <citation type="submission" date="2016-02" db="EMBL/GenBank/DDBJ databases">
        <title>Discovery of a natural microsporidian pathogen with a broad tissue tropism in Caenorhabditis elegans.</title>
        <authorList>
            <person name="Luallen R.J."/>
            <person name="Reinke A.W."/>
            <person name="Tong L."/>
            <person name="Botts M.R."/>
            <person name="Felix M.-A."/>
            <person name="Troemel E.R."/>
        </authorList>
    </citation>
    <scope>NUCLEOTIDE SEQUENCE [LARGE SCALE GENOMIC DNA]</scope>
    <source>
        <strain evidence="2 3">JUm2807</strain>
    </source>
</reference>
<evidence type="ECO:0000313" key="2">
    <source>
        <dbReference type="EMBL" id="OAG29286.1"/>
    </source>
</evidence>
<keyword evidence="3" id="KW-1185">Reference proteome</keyword>
<accession>A0A177EC24</accession>
<gene>
    <name evidence="2" type="ORF">NEDG_01359</name>
</gene>
<feature type="chain" id="PRO_5008060265" evidence="1">
    <location>
        <begin position="19"/>
        <end position="405"/>
    </location>
</feature>
<proteinExistence type="predicted"/>
<name>A0A177EC24_9MICR</name>
<organism evidence="2 3">
    <name type="scientific">Nematocida displodere</name>
    <dbReference type="NCBI Taxonomy" id="1805483"/>
    <lineage>
        <taxon>Eukaryota</taxon>
        <taxon>Fungi</taxon>
        <taxon>Fungi incertae sedis</taxon>
        <taxon>Microsporidia</taxon>
        <taxon>Nematocida</taxon>
    </lineage>
</organism>
<keyword evidence="1" id="KW-0732">Signal</keyword>
<sequence length="405" mass="46010">MQGSVITMFILLISVVLSTSGDWLKFKTTVVQSHRDILLKTNPQHHAMVREALDYYADTFQEYQAGFIQIFISDKAAPTFKGTRYTSHILLARAYVKEVRTLLSGYCRKLLACGQSTIVTVGVENMEEGGVIPNEAELHERCLIFKDCILPNIKKSVTKALLDQFAMIDVAGIELTVGQVRKPRNYAMFLNDHRELLGRMPKHAEAAIKGMFFQTVVSIKQHILYTDYQALVKQTKSLPIPIESQDEDSQCFLRKTQELQLLPKAEITTIVNNLKTELTQCFNLIGRIYRMANAKTYHPYFTWNTNLPSTARIEQPLQYIRSLDFSQIRDHLYCLKCLQDRVYKMLPATMDAVIHNVKAPQECWFSENSAQLKDLTAILDIIHLKNCLDAPGNKSGLAIGKAPDC</sequence>
<dbReference type="GeneID" id="93647709"/>
<dbReference type="EMBL" id="LTDL01000041">
    <property type="protein sequence ID" value="OAG29286.1"/>
    <property type="molecule type" value="Genomic_DNA"/>
</dbReference>
<comment type="caution">
    <text evidence="2">The sequence shown here is derived from an EMBL/GenBank/DDBJ whole genome shotgun (WGS) entry which is preliminary data.</text>
</comment>
<dbReference type="VEuPathDB" id="MicrosporidiaDB:NEDG_01359"/>
<dbReference type="RefSeq" id="XP_067543965.1">
    <property type="nucleotide sequence ID" value="XM_067688777.1"/>
</dbReference>